<evidence type="ECO:0000313" key="2">
    <source>
        <dbReference type="Proteomes" id="UP000033632"/>
    </source>
</evidence>
<dbReference type="InterPro" id="IPR023393">
    <property type="entry name" value="START-like_dom_sf"/>
</dbReference>
<dbReference type="AlphaFoldDB" id="A0A0F5FPY6"/>
<dbReference type="OrthoDB" id="880456at2"/>
<dbReference type="EMBL" id="JZEX01000126">
    <property type="protein sequence ID" value="KKB10959.1"/>
    <property type="molecule type" value="Genomic_DNA"/>
</dbReference>
<evidence type="ECO:0008006" key="3">
    <source>
        <dbReference type="Google" id="ProtNLM"/>
    </source>
</evidence>
<sequence length="130" mass="14879">MYPSRTVTVAIDRPLQRVYEFLAEPANLTRWTQISVRDWHKAAAHVWQAGGIRIRFTPPNRFGILDIAVEGTQFGTQFLPARLYTNGEGCELAITLFRLDDMSEELFVSECAWIEADLQVLKTYLESLNT</sequence>
<accession>A0A0F5FPY6</accession>
<dbReference type="SUPFAM" id="SSF55961">
    <property type="entry name" value="Bet v1-like"/>
    <property type="match status" value="1"/>
</dbReference>
<protein>
    <recommendedName>
        <fullName evidence="3">Polyketide cyclase</fullName>
    </recommendedName>
</protein>
<reference evidence="1 2" key="1">
    <citation type="submission" date="2015-03" db="EMBL/GenBank/DDBJ databases">
        <authorList>
            <person name="Hassan Y.I."/>
            <person name="Lepp D."/>
            <person name="Li X.-Z."/>
            <person name="Zhou T."/>
        </authorList>
    </citation>
    <scope>NUCLEOTIDE SEQUENCE [LARGE SCALE GENOMIC DNA]</scope>
    <source>
        <strain evidence="1 2">BD-c194</strain>
    </source>
</reference>
<name>A0A0F5FPY6_9HYPH</name>
<gene>
    <name evidence="1" type="ORF">VE25_15360</name>
</gene>
<proteinExistence type="predicted"/>
<organism evidence="1 2">
    <name type="scientific">Devosia geojensis</name>
    <dbReference type="NCBI Taxonomy" id="443610"/>
    <lineage>
        <taxon>Bacteria</taxon>
        <taxon>Pseudomonadati</taxon>
        <taxon>Pseudomonadota</taxon>
        <taxon>Alphaproteobacteria</taxon>
        <taxon>Hyphomicrobiales</taxon>
        <taxon>Devosiaceae</taxon>
        <taxon>Devosia</taxon>
    </lineage>
</organism>
<dbReference type="PATRIC" id="fig|443610.3.peg.1345"/>
<dbReference type="RefSeq" id="WP_046109526.1">
    <property type="nucleotide sequence ID" value="NZ_JZEX01000126.1"/>
</dbReference>
<dbReference type="Proteomes" id="UP000033632">
    <property type="component" value="Unassembled WGS sequence"/>
</dbReference>
<keyword evidence="2" id="KW-1185">Reference proteome</keyword>
<dbReference type="Gene3D" id="3.30.530.20">
    <property type="match status" value="1"/>
</dbReference>
<comment type="caution">
    <text evidence="1">The sequence shown here is derived from an EMBL/GenBank/DDBJ whole genome shotgun (WGS) entry which is preliminary data.</text>
</comment>
<evidence type="ECO:0000313" key="1">
    <source>
        <dbReference type="EMBL" id="KKB10959.1"/>
    </source>
</evidence>